<keyword evidence="3" id="KW-1003">Cell membrane</keyword>
<name>A0A4R3TM19_9FIRM</name>
<feature type="transmembrane region" description="Helical" evidence="8">
    <location>
        <begin position="43"/>
        <end position="63"/>
    </location>
</feature>
<dbReference type="PANTHER" id="PTHR23522:SF10">
    <property type="entry name" value="3-PHENYLPROPIONIC ACID TRANSPORTER-RELATED"/>
    <property type="match status" value="1"/>
</dbReference>
<dbReference type="Pfam" id="PF12832">
    <property type="entry name" value="MFS_1_like"/>
    <property type="match status" value="1"/>
</dbReference>
<feature type="transmembrane region" description="Helical" evidence="8">
    <location>
        <begin position="198"/>
        <end position="217"/>
    </location>
</feature>
<organism evidence="10 11">
    <name type="scientific">Longicatena caecimuris</name>
    <dbReference type="NCBI Taxonomy" id="1796635"/>
    <lineage>
        <taxon>Bacteria</taxon>
        <taxon>Bacillati</taxon>
        <taxon>Bacillota</taxon>
        <taxon>Erysipelotrichia</taxon>
        <taxon>Erysipelotrichales</taxon>
        <taxon>Erysipelotrichaceae</taxon>
        <taxon>Longicatena</taxon>
    </lineage>
</organism>
<gene>
    <name evidence="10" type="ORF">EDD61_101212</name>
</gene>
<evidence type="ECO:0000256" key="5">
    <source>
        <dbReference type="ARBA" id="ARBA00022692"/>
    </source>
</evidence>
<keyword evidence="7 8" id="KW-0472">Membrane</keyword>
<reference evidence="10 11" key="1">
    <citation type="submission" date="2019-03" db="EMBL/GenBank/DDBJ databases">
        <title>Genomic Encyclopedia of Type Strains, Phase IV (KMG-IV): sequencing the most valuable type-strain genomes for metagenomic binning, comparative biology and taxonomic classification.</title>
        <authorList>
            <person name="Goeker M."/>
        </authorList>
    </citation>
    <scope>NUCLEOTIDE SEQUENCE [LARGE SCALE GENOMIC DNA]</scope>
    <source>
        <strain evidence="10 11">DSM 29481</strain>
    </source>
</reference>
<feature type="transmembrane region" description="Helical" evidence="8">
    <location>
        <begin position="157"/>
        <end position="177"/>
    </location>
</feature>
<comment type="subcellular location">
    <subcellularLocation>
        <location evidence="1">Cell inner membrane</location>
        <topology evidence="1">Multi-pass membrane protein</topology>
    </subcellularLocation>
</comment>
<feature type="transmembrane region" description="Helical" evidence="8">
    <location>
        <begin position="133"/>
        <end position="151"/>
    </location>
</feature>
<feature type="transmembrane region" description="Helical" evidence="8">
    <location>
        <begin position="72"/>
        <end position="90"/>
    </location>
</feature>
<dbReference type="EMBL" id="SMBP01000001">
    <property type="protein sequence ID" value="TCU63559.1"/>
    <property type="molecule type" value="Genomic_DNA"/>
</dbReference>
<accession>A0A4R3TM19</accession>
<evidence type="ECO:0000313" key="10">
    <source>
        <dbReference type="EMBL" id="TCU63559.1"/>
    </source>
</evidence>
<feature type="transmembrane region" description="Helical" evidence="8">
    <location>
        <begin position="96"/>
        <end position="113"/>
    </location>
</feature>
<feature type="transmembrane region" description="Helical" evidence="8">
    <location>
        <begin position="7"/>
        <end position="31"/>
    </location>
</feature>
<dbReference type="InterPro" id="IPR020846">
    <property type="entry name" value="MFS_dom"/>
</dbReference>
<evidence type="ECO:0000259" key="9">
    <source>
        <dbReference type="PROSITE" id="PS50850"/>
    </source>
</evidence>
<evidence type="ECO:0000256" key="1">
    <source>
        <dbReference type="ARBA" id="ARBA00004429"/>
    </source>
</evidence>
<feature type="transmembrane region" description="Helical" evidence="8">
    <location>
        <begin position="355"/>
        <end position="375"/>
    </location>
</feature>
<feature type="domain" description="Major facilitator superfamily (MFS) profile" evidence="9">
    <location>
        <begin position="1"/>
        <end position="379"/>
    </location>
</feature>
<keyword evidence="4" id="KW-0997">Cell inner membrane</keyword>
<dbReference type="InterPro" id="IPR024989">
    <property type="entry name" value="MFS_assoc_dom"/>
</dbReference>
<evidence type="ECO:0000256" key="8">
    <source>
        <dbReference type="SAM" id="Phobius"/>
    </source>
</evidence>
<dbReference type="GO" id="GO:0030395">
    <property type="term" value="F:lactose binding"/>
    <property type="evidence" value="ECO:0007669"/>
    <property type="project" value="TreeGrafter"/>
</dbReference>
<feature type="transmembrane region" description="Helical" evidence="8">
    <location>
        <begin position="290"/>
        <end position="312"/>
    </location>
</feature>
<dbReference type="PANTHER" id="PTHR23522">
    <property type="entry name" value="BLL5896 PROTEIN"/>
    <property type="match status" value="1"/>
</dbReference>
<evidence type="ECO:0000256" key="7">
    <source>
        <dbReference type="ARBA" id="ARBA00023136"/>
    </source>
</evidence>
<dbReference type="SUPFAM" id="SSF103473">
    <property type="entry name" value="MFS general substrate transporter"/>
    <property type="match status" value="1"/>
</dbReference>
<dbReference type="Gene3D" id="1.20.1250.20">
    <property type="entry name" value="MFS general substrate transporter like domains"/>
    <property type="match status" value="2"/>
</dbReference>
<dbReference type="Proteomes" id="UP000295773">
    <property type="component" value="Unassembled WGS sequence"/>
</dbReference>
<evidence type="ECO:0000256" key="2">
    <source>
        <dbReference type="ARBA" id="ARBA00022448"/>
    </source>
</evidence>
<dbReference type="PROSITE" id="PS50850">
    <property type="entry name" value="MFS"/>
    <property type="match status" value="1"/>
</dbReference>
<dbReference type="GO" id="GO:0005886">
    <property type="term" value="C:plasma membrane"/>
    <property type="evidence" value="ECO:0007669"/>
    <property type="project" value="UniProtKB-SubCell"/>
</dbReference>
<proteinExistence type="predicted"/>
<protein>
    <submittedName>
        <fullName evidence="10">Putative MFS family arabinose efflux permease</fullName>
    </submittedName>
</protein>
<sequence length="386" mass="43545">MKQKKRWILYSLNFFVFAAISMVNTQIIPYLGKVGYDVVERGYILAGSAIIAIIGQFLFGYLCDRFKRLKPFFLLAYGFMIAGSIMMFIIHKQLFYYHLFAVSLSGGMVKVIMGLNETWMLEVDEENYGRLRAAGALGLTIGSPIAGSVIHAFGYDFLLFMLIGVSICLLFFFWKSVDAQKKKSEHVRLESLKELLTNRLYLLLVLIYLMIYMIGTADQYVVIDKMLAIGADTSAVGIKWAVQSFMEVPLFLFASAILKRVKPGMLLLFGTVMYGLKFFLYGVFSVAWAIIAAASLQLVTLPIIMLSSKILIKEITPRKLFSSAQMFAMAIFVGVSGLLTPIITSYLCKRIGYDMTLYMIAAFTLLPVVLILWYLHLRKQVIAKQS</sequence>
<dbReference type="InterPro" id="IPR036259">
    <property type="entry name" value="MFS_trans_sf"/>
</dbReference>
<evidence type="ECO:0000256" key="4">
    <source>
        <dbReference type="ARBA" id="ARBA00022519"/>
    </source>
</evidence>
<keyword evidence="5 8" id="KW-0812">Transmembrane</keyword>
<feature type="transmembrane region" description="Helical" evidence="8">
    <location>
        <begin position="237"/>
        <end position="258"/>
    </location>
</feature>
<comment type="caution">
    <text evidence="10">The sequence shown here is derived from an EMBL/GenBank/DDBJ whole genome shotgun (WGS) entry which is preliminary data.</text>
</comment>
<keyword evidence="11" id="KW-1185">Reference proteome</keyword>
<evidence type="ECO:0000313" key="11">
    <source>
        <dbReference type="Proteomes" id="UP000295773"/>
    </source>
</evidence>
<keyword evidence="2" id="KW-0813">Transport</keyword>
<feature type="transmembrane region" description="Helical" evidence="8">
    <location>
        <begin position="324"/>
        <end position="343"/>
    </location>
</feature>
<dbReference type="GO" id="GO:0015528">
    <property type="term" value="F:lactose:proton symporter activity"/>
    <property type="evidence" value="ECO:0007669"/>
    <property type="project" value="TreeGrafter"/>
</dbReference>
<dbReference type="AlphaFoldDB" id="A0A4R3TM19"/>
<evidence type="ECO:0000256" key="3">
    <source>
        <dbReference type="ARBA" id="ARBA00022475"/>
    </source>
</evidence>
<keyword evidence="6 8" id="KW-1133">Transmembrane helix</keyword>
<dbReference type="RefSeq" id="WP_132223356.1">
    <property type="nucleotide sequence ID" value="NZ_JANKBG010000001.1"/>
</dbReference>
<evidence type="ECO:0000256" key="6">
    <source>
        <dbReference type="ARBA" id="ARBA00022989"/>
    </source>
</evidence>